<proteinExistence type="predicted"/>
<name>A0A369XML6_9PROT</name>
<protein>
    <submittedName>
        <fullName evidence="1">Uncharacterized protein</fullName>
    </submittedName>
</protein>
<dbReference type="AlphaFoldDB" id="A0A369XML6"/>
<organism evidence="1 2">
    <name type="scientific">Candidatus Accumulibacter meliphilus</name>
    <dbReference type="NCBI Taxonomy" id="2211374"/>
    <lineage>
        <taxon>Bacteria</taxon>
        <taxon>Pseudomonadati</taxon>
        <taxon>Pseudomonadota</taxon>
        <taxon>Betaproteobacteria</taxon>
        <taxon>Candidatus Accumulibacter</taxon>
    </lineage>
</organism>
<gene>
    <name evidence="1" type="ORF">DVS81_13265</name>
</gene>
<dbReference type="EMBL" id="QPGA01000027">
    <property type="protein sequence ID" value="RDE50022.1"/>
    <property type="molecule type" value="Genomic_DNA"/>
</dbReference>
<comment type="caution">
    <text evidence="1">The sequence shown here is derived from an EMBL/GenBank/DDBJ whole genome shotgun (WGS) entry which is preliminary data.</text>
</comment>
<accession>A0A369XML6</accession>
<reference evidence="1 2" key="1">
    <citation type="submission" date="2018-05" db="EMBL/GenBank/DDBJ databases">
        <title>Integrated omic analyses show evidence that a Ca. Accumulibacter phosphatis strain performs denitrification under micro-aerobic conditions.</title>
        <authorList>
            <person name="Camejo P.Y."/>
            <person name="Katherine M.D."/>
            <person name="Daniel N.R."/>
        </authorList>
    </citation>
    <scope>NUCLEOTIDE SEQUENCE [LARGE SCALE GENOMIC DNA]</scope>
    <source>
        <strain evidence="1">UW-LDO-IC</strain>
    </source>
</reference>
<sequence length="404" mass="40258">MTATTVDIGLGVGGNGTLTILDNFAGSFTAATTNLANGLFDFGNNTLEVGGSGSIVTGTFNLSGGLLSGSSVNLITEGGFKFTGGRLDVMTFNGSLNEVGGTLAAGDTAVGTTTVTGDFGLSAAGTLEINLAGYGAGTGYDQLAVTGAVDLDGSGAVGGMLDLVLDFAAQLNDRFVIIDNDGADVIAGTFFGLAEGDSLEKEFGDQLYSFAISYAGGDGNDFELTVTSIVAGPTAGAMTTLSTSSSLGNSVMSTDLGDSLVVTQLVADADADAAQGAPAAPALDTLDAEAGETPLDGVHTASFIEIVRFDTLFDALSDLDDGTQAPFVTPSVEIGAQIDDPWPISLASIGATVDAADAVEFAFPAGGGTLDFDTAASAPEDFSAVPPPEFATAMQLGNVDFVVT</sequence>
<dbReference type="Proteomes" id="UP000253831">
    <property type="component" value="Unassembled WGS sequence"/>
</dbReference>
<evidence type="ECO:0000313" key="1">
    <source>
        <dbReference type="EMBL" id="RDE50022.1"/>
    </source>
</evidence>
<evidence type="ECO:0000313" key="2">
    <source>
        <dbReference type="Proteomes" id="UP000253831"/>
    </source>
</evidence>